<dbReference type="EMBL" id="JAERUA010000004">
    <property type="protein sequence ID" value="KAI1900846.1"/>
    <property type="molecule type" value="Genomic_DNA"/>
</dbReference>
<dbReference type="Gene3D" id="1.25.10.10">
    <property type="entry name" value="Leucine-rich Repeat Variant"/>
    <property type="match status" value="2"/>
</dbReference>
<reference evidence="3" key="1">
    <citation type="submission" date="2021-01" db="EMBL/GenBank/DDBJ databases">
        <authorList>
            <person name="Zahm M."/>
            <person name="Roques C."/>
            <person name="Cabau C."/>
            <person name="Klopp C."/>
            <person name="Donnadieu C."/>
            <person name="Jouanno E."/>
            <person name="Lampietro C."/>
            <person name="Louis A."/>
            <person name="Herpin A."/>
            <person name="Echchiki A."/>
            <person name="Berthelot C."/>
            <person name="Parey E."/>
            <person name="Roest-Crollius H."/>
            <person name="Braasch I."/>
            <person name="Postlethwait J."/>
            <person name="Bobe J."/>
            <person name="Montfort J."/>
            <person name="Bouchez O."/>
            <person name="Begum T."/>
            <person name="Mejri S."/>
            <person name="Adams A."/>
            <person name="Chen W.-J."/>
            <person name="Guiguen Y."/>
        </authorList>
    </citation>
    <scope>NUCLEOTIDE SEQUENCE</scope>
    <source>
        <tissue evidence="3">Blood</tissue>
    </source>
</reference>
<feature type="compositionally biased region" description="Basic and acidic residues" evidence="1">
    <location>
        <begin position="1"/>
        <end position="10"/>
    </location>
</feature>
<dbReference type="InterPro" id="IPR011989">
    <property type="entry name" value="ARM-like"/>
</dbReference>
<comment type="caution">
    <text evidence="3">The sequence shown here is derived from an EMBL/GenBank/DDBJ whole genome shotgun (WGS) entry which is preliminary data.</text>
</comment>
<name>A0A8T3DY17_9TELE</name>
<keyword evidence="4" id="KW-1185">Reference proteome</keyword>
<dbReference type="InterPro" id="IPR024395">
    <property type="entry name" value="CLASP_N_dom"/>
</dbReference>
<dbReference type="GO" id="GO:0008017">
    <property type="term" value="F:microtubule binding"/>
    <property type="evidence" value="ECO:0007669"/>
    <property type="project" value="TreeGrafter"/>
</dbReference>
<dbReference type="InterPro" id="IPR034085">
    <property type="entry name" value="TOG"/>
</dbReference>
<feature type="compositionally biased region" description="Polar residues" evidence="1">
    <location>
        <begin position="25"/>
        <end position="55"/>
    </location>
</feature>
<feature type="compositionally biased region" description="Polar residues" evidence="1">
    <location>
        <begin position="100"/>
        <end position="123"/>
    </location>
</feature>
<feature type="compositionally biased region" description="Polar residues" evidence="1">
    <location>
        <begin position="144"/>
        <end position="163"/>
    </location>
</feature>
<evidence type="ECO:0000313" key="3">
    <source>
        <dbReference type="EMBL" id="KAI1900846.1"/>
    </source>
</evidence>
<dbReference type="PANTHER" id="PTHR21567">
    <property type="entry name" value="CLASP"/>
    <property type="match status" value="1"/>
</dbReference>
<dbReference type="Pfam" id="PF12348">
    <property type="entry name" value="CLASP_N"/>
    <property type="match status" value="1"/>
</dbReference>
<proteinExistence type="predicted"/>
<dbReference type="OrthoDB" id="63891at2759"/>
<feature type="region of interest" description="Disordered" evidence="1">
    <location>
        <begin position="89"/>
        <end position="183"/>
    </location>
</feature>
<gene>
    <name evidence="3" type="ORF">AGOR_G00054060</name>
</gene>
<feature type="compositionally biased region" description="Basic and acidic residues" evidence="1">
    <location>
        <begin position="89"/>
        <end position="99"/>
    </location>
</feature>
<evidence type="ECO:0000259" key="2">
    <source>
        <dbReference type="SMART" id="SM01349"/>
    </source>
</evidence>
<dbReference type="AlphaFoldDB" id="A0A8T3DY17"/>
<feature type="domain" description="TOG" evidence="2">
    <location>
        <begin position="176"/>
        <end position="406"/>
    </location>
</feature>
<sequence length="656" mass="72670">MADKISEPFRSKIPTLCKRMDQRTKVTTPDKTMDTSVDTTTANNGMDSNHATTMSQKRMDIHPSTTKPKKRVDTIPETTTHDKVLDTRPRATTPKKKDTNVGSTIVCPNTTTPKQNTSPNTIVPNKVVDPNPNTTTRIKRMDSSPVNTISHGRMATSPNTTMPHGNIDSHPRETSKAMPQSSDKQHVPIALKGREKNIDGLSIIGRLAEDYPDFLATRLQDVCLTLIQEVMNLRSCVSRVAMDTLGIMYTHLQKRMDPMLEATVTALLNKVGVANEFIRQDVDAALDCMVQNCTATAAIKALLAGGLRHLNNVVRKCTAQHLSTLVERTGADRVLSEVKGITESILPAIASLARDSSQEVRHFGRKMLFFLASDSQFTTMMKRYIPEKDIPEVLKITNKTQEFTKAQTSSPKEVRKCALPAIGAVQTPAKTKTYSVAEREDYVEAMRAQMGSKDFQQRVKAIDKIVADCKERPSFVAACKFPVFDAIVARLNESNRKINQHTLEALQTIIPLLKDDMAQVLNILVPAIVDNHLNSKIQAIHEAADGALSSLVCHLDNALLLSIFCTKAQTLSGNAKGHLTEMVAVMVTELYPRKPQMVEQKVLPLLWKLLASSTNKGPTTTLCYALYLQMGEDLREFAAPQSMDVHKALIQMMRTF</sequence>
<feature type="region of interest" description="Disordered" evidence="1">
    <location>
        <begin position="1"/>
        <end position="55"/>
    </location>
</feature>
<accession>A0A8T3DY17</accession>
<dbReference type="SUPFAM" id="SSF48371">
    <property type="entry name" value="ARM repeat"/>
    <property type="match status" value="1"/>
</dbReference>
<evidence type="ECO:0000256" key="1">
    <source>
        <dbReference type="SAM" id="MobiDB-lite"/>
    </source>
</evidence>
<dbReference type="PANTHER" id="PTHR21567:SF87">
    <property type="entry name" value="CRESCERIN-LIKE PROTEIN CHE-12"/>
    <property type="match status" value="1"/>
</dbReference>
<dbReference type="SMART" id="SM01349">
    <property type="entry name" value="TOG"/>
    <property type="match status" value="2"/>
</dbReference>
<evidence type="ECO:0000313" key="4">
    <source>
        <dbReference type="Proteomes" id="UP000829720"/>
    </source>
</evidence>
<dbReference type="Proteomes" id="UP000829720">
    <property type="component" value="Unassembled WGS sequence"/>
</dbReference>
<feature type="domain" description="TOG" evidence="2">
    <location>
        <begin position="433"/>
        <end position="655"/>
    </location>
</feature>
<dbReference type="GO" id="GO:0000226">
    <property type="term" value="P:microtubule cytoskeleton organization"/>
    <property type="evidence" value="ECO:0007669"/>
    <property type="project" value="TreeGrafter"/>
</dbReference>
<dbReference type="GO" id="GO:0005881">
    <property type="term" value="C:cytoplasmic microtubule"/>
    <property type="evidence" value="ECO:0007669"/>
    <property type="project" value="TreeGrafter"/>
</dbReference>
<dbReference type="InterPro" id="IPR016024">
    <property type="entry name" value="ARM-type_fold"/>
</dbReference>
<protein>
    <recommendedName>
        <fullName evidence="2">TOG domain-containing protein</fullName>
    </recommendedName>
</protein>
<dbReference type="GO" id="GO:0005929">
    <property type="term" value="C:cilium"/>
    <property type="evidence" value="ECO:0007669"/>
    <property type="project" value="TreeGrafter"/>
</dbReference>
<organism evidence="3 4">
    <name type="scientific">Albula goreensis</name>
    <dbReference type="NCBI Taxonomy" id="1534307"/>
    <lineage>
        <taxon>Eukaryota</taxon>
        <taxon>Metazoa</taxon>
        <taxon>Chordata</taxon>
        <taxon>Craniata</taxon>
        <taxon>Vertebrata</taxon>
        <taxon>Euteleostomi</taxon>
        <taxon>Actinopterygii</taxon>
        <taxon>Neopterygii</taxon>
        <taxon>Teleostei</taxon>
        <taxon>Albuliformes</taxon>
        <taxon>Albulidae</taxon>
        <taxon>Albula</taxon>
    </lineage>
</organism>